<dbReference type="Proteomes" id="UP000515947">
    <property type="component" value="Chromosome"/>
</dbReference>
<evidence type="ECO:0000256" key="5">
    <source>
        <dbReference type="ARBA" id="ARBA00023277"/>
    </source>
</evidence>
<evidence type="ECO:0000256" key="1">
    <source>
        <dbReference type="ARBA" id="ARBA00000382"/>
    </source>
</evidence>
<feature type="compositionally biased region" description="Polar residues" evidence="9">
    <location>
        <begin position="40"/>
        <end position="49"/>
    </location>
</feature>
<name>A0A7G9R6T5_9ACTN</name>
<dbReference type="InterPro" id="IPR040720">
    <property type="entry name" value="GH81_C"/>
</dbReference>
<evidence type="ECO:0000256" key="6">
    <source>
        <dbReference type="ARBA" id="ARBA00023295"/>
    </source>
</evidence>
<evidence type="ECO:0000256" key="4">
    <source>
        <dbReference type="ARBA" id="ARBA00022801"/>
    </source>
</evidence>
<protein>
    <recommendedName>
        <fullName evidence="3">glucan endo-1,3-beta-D-glucosidase</fullName>
        <ecNumber evidence="3">3.2.1.39</ecNumber>
    </recommendedName>
</protein>
<dbReference type="GO" id="GO:0052861">
    <property type="term" value="F:endo-1,3(4)-beta-glucanase activity"/>
    <property type="evidence" value="ECO:0007669"/>
    <property type="project" value="InterPro"/>
</dbReference>
<evidence type="ECO:0000256" key="3">
    <source>
        <dbReference type="ARBA" id="ARBA00012780"/>
    </source>
</evidence>
<dbReference type="PROSITE" id="PS52008">
    <property type="entry name" value="GH81"/>
    <property type="match status" value="1"/>
</dbReference>
<dbReference type="InterPro" id="IPR005200">
    <property type="entry name" value="Endo-beta-glucanase"/>
</dbReference>
<dbReference type="GO" id="GO:0000272">
    <property type="term" value="P:polysaccharide catabolic process"/>
    <property type="evidence" value="ECO:0007669"/>
    <property type="project" value="UniProtKB-KW"/>
</dbReference>
<dbReference type="PANTHER" id="PTHR31983">
    <property type="entry name" value="ENDO-1,3(4)-BETA-GLUCANASE 1"/>
    <property type="match status" value="1"/>
</dbReference>
<dbReference type="RefSeq" id="WP_187577150.1">
    <property type="nucleotide sequence ID" value="NZ_CP060713.1"/>
</dbReference>
<evidence type="ECO:0000256" key="2">
    <source>
        <dbReference type="ARBA" id="ARBA00010730"/>
    </source>
</evidence>
<keyword evidence="5" id="KW-0119">Carbohydrate metabolism</keyword>
<keyword evidence="12" id="KW-1185">Reference proteome</keyword>
<comment type="similarity">
    <text evidence="2">Belongs to the glycosyl hydrolase 81 family.</text>
</comment>
<evidence type="ECO:0000256" key="9">
    <source>
        <dbReference type="SAM" id="MobiDB-lite"/>
    </source>
</evidence>
<dbReference type="KEGG" id="nmes:H9L09_11800"/>
<evidence type="ECO:0000256" key="7">
    <source>
        <dbReference type="ARBA" id="ARBA00023316"/>
    </source>
</evidence>
<comment type="catalytic activity">
    <reaction evidence="1">
        <text>Hydrolysis of (1-&gt;3)-beta-D-glucosidic linkages in (1-&gt;3)-beta-D-glucans.</text>
        <dbReference type="EC" id="3.2.1.39"/>
    </reaction>
</comment>
<dbReference type="GO" id="GO:0071555">
    <property type="term" value="P:cell wall organization"/>
    <property type="evidence" value="ECO:0007669"/>
    <property type="project" value="UniProtKB-KW"/>
</dbReference>
<accession>A0A7G9R6T5</accession>
<feature type="domain" description="Glycosyl hydrolase family 81 C-terminal" evidence="10">
    <location>
        <begin position="349"/>
        <end position="683"/>
    </location>
</feature>
<dbReference type="EC" id="3.2.1.39" evidence="3"/>
<dbReference type="EMBL" id="CP060713">
    <property type="protein sequence ID" value="QNN51310.1"/>
    <property type="molecule type" value="Genomic_DNA"/>
</dbReference>
<keyword evidence="4" id="KW-0378">Hydrolase</keyword>
<reference evidence="11 12" key="1">
    <citation type="submission" date="2020-08" db="EMBL/GenBank/DDBJ databases">
        <title>Genome sequence of Nocardioides mesophilus KACC 16243T.</title>
        <authorList>
            <person name="Hyun D.-W."/>
            <person name="Bae J.-W."/>
        </authorList>
    </citation>
    <scope>NUCLEOTIDE SEQUENCE [LARGE SCALE GENOMIC DNA]</scope>
    <source>
        <strain evidence="11 12">KACC 16243</strain>
    </source>
</reference>
<organism evidence="11 12">
    <name type="scientific">Nocardioides mesophilus</name>
    <dbReference type="NCBI Taxonomy" id="433659"/>
    <lineage>
        <taxon>Bacteria</taxon>
        <taxon>Bacillati</taxon>
        <taxon>Actinomycetota</taxon>
        <taxon>Actinomycetes</taxon>
        <taxon>Propionibacteriales</taxon>
        <taxon>Nocardioidaceae</taxon>
        <taxon>Nocardioides</taxon>
    </lineage>
</organism>
<sequence length="694" mass="73344">MRSRRAVIAVIALAVVGAVVGATVLVDTGSDTGGRAATGTFASSRTSGGWTPVAREAPEDWRPQAAELPHGAGEPGTMRVADGLAPPTNRWYSGMFFGDVPQPVFALPLAVQAQPDGVIVGLPKVSATERTITAPFAPDFRVGLPTDAFEATRADPVSVTAGYTSAGTPAGKLQLAEGWPYAAYTAERDQAVTLPAGLTARDGGQWLGSTVAGTTYGVAVSHADGSHRALTEPQGSLDLAAGESLVIFAGADEATAATLAAGAVPITGTAIGYALDDDTASTRLTYRTAQRRPTVVAAMPHQRVQGSAEPVATIDSLYGPLRLYRGRTVTSDVPAITPTGALDLGRLTDADRTELRRQVRADVAEALAAPAPPTDTYFGGKQVYRLAQLEQVAEASGASKAAAKVRQRAVAVLDDWLKESDSCAAGSTKCFFYDTAFRGVVGREASFGADEFNDHHFHYGYFLAAAALVGQDHPELLQRWRSTLTALAQDIASPVASEQLPALRSFDPFTGHSWASGTSPFADGNNQESSSEAVNAWNGLALWARADGHDQLARQATWQLSLESAAASAYWLQPEHLPQGFDHPFVSLNWGGKREWATWFSAEPSAILGIQLLPMPPVFDQADVDPRRVRANLADTTAQGYDTIFGDYLTMYLAMADPKRALAVGRQLPDSAIDDGNSRSYLLAWLLAHARAAG</sequence>
<dbReference type="PANTHER" id="PTHR31983:SF0">
    <property type="entry name" value="GLUCAN ENDO-1,3-BETA-D-GLUCOSIDASE 2"/>
    <property type="match status" value="1"/>
</dbReference>
<evidence type="ECO:0000313" key="11">
    <source>
        <dbReference type="EMBL" id="QNN51310.1"/>
    </source>
</evidence>
<keyword evidence="6" id="KW-0326">Glycosidase</keyword>
<keyword evidence="7" id="KW-0961">Cell wall biogenesis/degradation</keyword>
<feature type="region of interest" description="Disordered" evidence="9">
    <location>
        <begin position="31"/>
        <end position="51"/>
    </location>
</feature>
<evidence type="ECO:0000259" key="10">
    <source>
        <dbReference type="Pfam" id="PF17652"/>
    </source>
</evidence>
<keyword evidence="8" id="KW-0624">Polysaccharide degradation</keyword>
<dbReference type="Pfam" id="PF17652">
    <property type="entry name" value="Glyco_hydro81C"/>
    <property type="match status" value="1"/>
</dbReference>
<gene>
    <name evidence="11" type="ORF">H9L09_11800</name>
</gene>
<evidence type="ECO:0000313" key="12">
    <source>
        <dbReference type="Proteomes" id="UP000515947"/>
    </source>
</evidence>
<dbReference type="GO" id="GO:0042973">
    <property type="term" value="F:glucan endo-1,3-beta-D-glucosidase activity"/>
    <property type="evidence" value="ECO:0007669"/>
    <property type="project" value="UniProtKB-EC"/>
</dbReference>
<dbReference type="AlphaFoldDB" id="A0A7G9R6T5"/>
<evidence type="ECO:0000256" key="8">
    <source>
        <dbReference type="ARBA" id="ARBA00023326"/>
    </source>
</evidence>
<proteinExistence type="inferred from homology"/>